<evidence type="ECO:0000256" key="16">
    <source>
        <dbReference type="ARBA" id="ARBA00023264"/>
    </source>
</evidence>
<evidence type="ECO:0000313" key="22">
    <source>
        <dbReference type="Proteomes" id="UP000298324"/>
    </source>
</evidence>
<evidence type="ECO:0000256" key="5">
    <source>
        <dbReference type="ARBA" id="ARBA00010441"/>
    </source>
</evidence>
<dbReference type="EC" id="2.7.8.5" evidence="6 18"/>
<protein>
    <recommendedName>
        <fullName evidence="7 18">CDP-diacylglycerol--glycerol-3-phosphate 3-phosphatidyltransferase</fullName>
        <ecNumber evidence="6 18">2.7.8.5</ecNumber>
    </recommendedName>
</protein>
<evidence type="ECO:0000256" key="3">
    <source>
        <dbReference type="ARBA" id="ARBA00005042"/>
    </source>
</evidence>
<comment type="pathway">
    <text evidence="4">Lipid metabolism.</text>
</comment>
<evidence type="ECO:0000256" key="14">
    <source>
        <dbReference type="ARBA" id="ARBA00023136"/>
    </source>
</evidence>
<comment type="catalytic activity">
    <reaction evidence="17">
        <text>a CDP-1,2-diacyl-sn-glycerol + sn-glycerol 3-phosphate = a 1,2-diacyl-sn-glycero-3-phospho-(1'-sn-glycero-3'-phosphate) + CMP + H(+)</text>
        <dbReference type="Rhea" id="RHEA:12593"/>
        <dbReference type="ChEBI" id="CHEBI:15378"/>
        <dbReference type="ChEBI" id="CHEBI:57597"/>
        <dbReference type="ChEBI" id="CHEBI:58332"/>
        <dbReference type="ChEBI" id="CHEBI:60110"/>
        <dbReference type="ChEBI" id="CHEBI:60377"/>
        <dbReference type="EC" id="2.7.8.5"/>
    </reaction>
</comment>
<reference evidence="21 22" key="1">
    <citation type="journal article" date="2018" name="Environ. Microbiol.">
        <title>Novel energy conservation strategies and behaviour of Pelotomaculum schinkii driving syntrophic propionate catabolism.</title>
        <authorList>
            <person name="Hidalgo-Ahumada C.A.P."/>
            <person name="Nobu M.K."/>
            <person name="Narihiro T."/>
            <person name="Tamaki H."/>
            <person name="Liu W.T."/>
            <person name="Kamagata Y."/>
            <person name="Stams A.J.M."/>
            <person name="Imachi H."/>
            <person name="Sousa D.Z."/>
        </authorList>
    </citation>
    <scope>NUCLEOTIDE SEQUENCE [LARGE SCALE GENOMIC DNA]</scope>
    <source>
        <strain evidence="21 22">HH</strain>
    </source>
</reference>
<dbReference type="UniPathway" id="UPA00084">
    <property type="reaction ID" value="UER00503"/>
</dbReference>
<evidence type="ECO:0000256" key="12">
    <source>
        <dbReference type="ARBA" id="ARBA00022989"/>
    </source>
</evidence>
<dbReference type="AlphaFoldDB" id="A0A4Y7REI9"/>
<dbReference type="InterPro" id="IPR050324">
    <property type="entry name" value="CDP-alcohol_PTase-I"/>
</dbReference>
<dbReference type="InterPro" id="IPR004570">
    <property type="entry name" value="Phosphatidylglycerol_P_synth"/>
</dbReference>
<dbReference type="RefSeq" id="WP_190239330.1">
    <property type="nucleotide sequence ID" value="NZ_QFGA01000001.1"/>
</dbReference>
<dbReference type="Gene3D" id="1.20.120.1760">
    <property type="match status" value="1"/>
</dbReference>
<gene>
    <name evidence="21" type="primary">pgsA</name>
    <name evidence="21" type="ORF">Psch_00988</name>
</gene>
<accession>A0A4Y7REI9</accession>
<evidence type="ECO:0000256" key="10">
    <source>
        <dbReference type="ARBA" id="ARBA00022679"/>
    </source>
</evidence>
<comment type="similarity">
    <text evidence="5 19">Belongs to the CDP-alcohol phosphatidyltransferase class-I family.</text>
</comment>
<dbReference type="FunFam" id="1.20.120.1760:FF:000004">
    <property type="entry name" value="CDP-diacylglycerol--glycerol-3-phosphate 3-phosphatidyltransferase"/>
    <property type="match status" value="1"/>
</dbReference>
<keyword evidence="13" id="KW-0443">Lipid metabolism</keyword>
<dbReference type="PANTHER" id="PTHR14269">
    <property type="entry name" value="CDP-DIACYLGLYCEROL--GLYCEROL-3-PHOSPHATE 3-PHOSPHATIDYLTRANSFERASE-RELATED"/>
    <property type="match status" value="1"/>
</dbReference>
<dbReference type="GO" id="GO:0005886">
    <property type="term" value="C:plasma membrane"/>
    <property type="evidence" value="ECO:0007669"/>
    <property type="project" value="UniProtKB-SubCell"/>
</dbReference>
<comment type="function">
    <text evidence="1">This protein catalyzes the committed step to the synthesis of the acidic phospholipids.</text>
</comment>
<keyword evidence="11 20" id="KW-0812">Transmembrane</keyword>
<evidence type="ECO:0000256" key="1">
    <source>
        <dbReference type="ARBA" id="ARBA00003973"/>
    </source>
</evidence>
<feature type="transmembrane region" description="Helical" evidence="20">
    <location>
        <begin position="149"/>
        <end position="170"/>
    </location>
</feature>
<keyword evidence="9" id="KW-0444">Lipid biosynthesis</keyword>
<evidence type="ECO:0000256" key="13">
    <source>
        <dbReference type="ARBA" id="ARBA00023098"/>
    </source>
</evidence>
<sequence>MNLPNSLTVARLIIIPVFLLVASMKCHYADYIAAGIFIIAAITDSLDGYLARKKNQTTLLGQFLDPVVDKILVTAALIILVEIGRIPGWIAIIIVSREIAVTGLRAVAAAQGIVIAASCLGKIKTVAQIIAISAFLLDNFPFYLINFPFAYVALTFAMVFTLWSGVDYYLAFRLATKAR</sequence>
<keyword evidence="10 19" id="KW-0808">Transferase</keyword>
<feature type="transmembrane region" description="Helical" evidence="20">
    <location>
        <begin position="71"/>
        <end position="95"/>
    </location>
</feature>
<dbReference type="InterPro" id="IPR043130">
    <property type="entry name" value="CDP-OH_PTrfase_TM_dom"/>
</dbReference>
<proteinExistence type="inferred from homology"/>
<dbReference type="InterPro" id="IPR048254">
    <property type="entry name" value="CDP_ALCOHOL_P_TRANSF_CS"/>
</dbReference>
<dbReference type="NCBIfam" id="TIGR00560">
    <property type="entry name" value="pgsA"/>
    <property type="match status" value="1"/>
</dbReference>
<evidence type="ECO:0000256" key="18">
    <source>
        <dbReference type="NCBIfam" id="TIGR00560"/>
    </source>
</evidence>
<evidence type="ECO:0000256" key="15">
    <source>
        <dbReference type="ARBA" id="ARBA00023209"/>
    </source>
</evidence>
<keyword evidence="14 20" id="KW-0472">Membrane</keyword>
<comment type="subcellular location">
    <subcellularLocation>
        <location evidence="2">Cell membrane</location>
        <topology evidence="2">Multi-pass membrane protein</topology>
    </subcellularLocation>
</comment>
<comment type="pathway">
    <text evidence="3">Phospholipid metabolism; phosphatidylglycerol biosynthesis; phosphatidylglycerol from CDP-diacylglycerol: step 1/2.</text>
</comment>
<evidence type="ECO:0000256" key="2">
    <source>
        <dbReference type="ARBA" id="ARBA00004651"/>
    </source>
</evidence>
<evidence type="ECO:0000256" key="8">
    <source>
        <dbReference type="ARBA" id="ARBA00022475"/>
    </source>
</evidence>
<dbReference type="InterPro" id="IPR000462">
    <property type="entry name" value="CDP-OH_P_trans"/>
</dbReference>
<evidence type="ECO:0000256" key="11">
    <source>
        <dbReference type="ARBA" id="ARBA00022692"/>
    </source>
</evidence>
<dbReference type="Pfam" id="PF01066">
    <property type="entry name" value="CDP-OH_P_transf"/>
    <property type="match status" value="1"/>
</dbReference>
<keyword evidence="8" id="KW-1003">Cell membrane</keyword>
<feature type="transmembrane region" description="Helical" evidence="20">
    <location>
        <begin position="6"/>
        <end position="24"/>
    </location>
</feature>
<dbReference type="GO" id="GO:0006655">
    <property type="term" value="P:phosphatidylglycerol biosynthetic process"/>
    <property type="evidence" value="ECO:0007669"/>
    <property type="project" value="UniProtKB-UniPathway"/>
</dbReference>
<evidence type="ECO:0000256" key="20">
    <source>
        <dbReference type="SAM" id="Phobius"/>
    </source>
</evidence>
<evidence type="ECO:0000256" key="9">
    <source>
        <dbReference type="ARBA" id="ARBA00022516"/>
    </source>
</evidence>
<dbReference type="PANTHER" id="PTHR14269:SF62">
    <property type="entry name" value="CDP-DIACYLGLYCEROL--GLYCEROL-3-PHOSPHATE 3-PHOSPHATIDYLTRANSFERASE 1, CHLOROPLASTIC"/>
    <property type="match status" value="1"/>
</dbReference>
<organism evidence="21 22">
    <name type="scientific">Pelotomaculum schinkii</name>
    <dbReference type="NCBI Taxonomy" id="78350"/>
    <lineage>
        <taxon>Bacteria</taxon>
        <taxon>Bacillati</taxon>
        <taxon>Bacillota</taxon>
        <taxon>Clostridia</taxon>
        <taxon>Eubacteriales</taxon>
        <taxon>Desulfotomaculaceae</taxon>
        <taxon>Pelotomaculum</taxon>
    </lineage>
</organism>
<keyword evidence="12 20" id="KW-1133">Transmembrane helix</keyword>
<dbReference type="PIRSF" id="PIRSF000847">
    <property type="entry name" value="Phos_ph_gly_syn"/>
    <property type="match status" value="1"/>
</dbReference>
<evidence type="ECO:0000256" key="6">
    <source>
        <dbReference type="ARBA" id="ARBA00013170"/>
    </source>
</evidence>
<feature type="transmembrane region" description="Helical" evidence="20">
    <location>
        <begin position="107"/>
        <end position="137"/>
    </location>
</feature>
<comment type="caution">
    <text evidence="21">The sequence shown here is derived from an EMBL/GenBank/DDBJ whole genome shotgun (WGS) entry which is preliminary data.</text>
</comment>
<keyword evidence="22" id="KW-1185">Reference proteome</keyword>
<evidence type="ECO:0000256" key="4">
    <source>
        <dbReference type="ARBA" id="ARBA00005189"/>
    </source>
</evidence>
<evidence type="ECO:0000256" key="7">
    <source>
        <dbReference type="ARBA" id="ARBA00014944"/>
    </source>
</evidence>
<keyword evidence="15" id="KW-0594">Phospholipid biosynthesis</keyword>
<dbReference type="PROSITE" id="PS00379">
    <property type="entry name" value="CDP_ALCOHOL_P_TRANSF"/>
    <property type="match status" value="1"/>
</dbReference>
<dbReference type="Proteomes" id="UP000298324">
    <property type="component" value="Unassembled WGS sequence"/>
</dbReference>
<dbReference type="EMBL" id="QFGA01000001">
    <property type="protein sequence ID" value="TEB07435.1"/>
    <property type="molecule type" value="Genomic_DNA"/>
</dbReference>
<name>A0A4Y7REI9_9FIRM</name>
<feature type="transmembrane region" description="Helical" evidence="20">
    <location>
        <begin position="31"/>
        <end position="51"/>
    </location>
</feature>
<evidence type="ECO:0000256" key="19">
    <source>
        <dbReference type="RuleBase" id="RU003750"/>
    </source>
</evidence>
<dbReference type="GO" id="GO:0008444">
    <property type="term" value="F:CDP-diacylglycerol-glycerol-3-phosphate 3-phosphatidyltransferase activity"/>
    <property type="evidence" value="ECO:0007669"/>
    <property type="project" value="UniProtKB-UniRule"/>
</dbReference>
<evidence type="ECO:0000256" key="17">
    <source>
        <dbReference type="ARBA" id="ARBA00048586"/>
    </source>
</evidence>
<evidence type="ECO:0000313" key="21">
    <source>
        <dbReference type="EMBL" id="TEB07435.1"/>
    </source>
</evidence>
<keyword evidence="16" id="KW-1208">Phospholipid metabolism</keyword>